<reference evidence="1" key="1">
    <citation type="submission" date="2022-10" db="EMBL/GenBank/DDBJ databases">
        <authorList>
            <person name="Botero Cardona J."/>
        </authorList>
    </citation>
    <scope>NUCLEOTIDE SEQUENCE</scope>
    <source>
        <strain evidence="1">LMG 31819</strain>
        <strain evidence="2">R-53529</strain>
    </source>
</reference>
<dbReference type="EMBL" id="CAMXCS010000001">
    <property type="protein sequence ID" value="CAI3936915.1"/>
    <property type="molecule type" value="Genomic_DNA"/>
</dbReference>
<dbReference type="EMBL" id="CAMXCM010000001">
    <property type="protein sequence ID" value="CAI3924050.1"/>
    <property type="molecule type" value="Genomic_DNA"/>
</dbReference>
<dbReference type="Pfam" id="PF06674">
    <property type="entry name" value="DUF1176"/>
    <property type="match status" value="1"/>
</dbReference>
<dbReference type="InterPro" id="IPR009560">
    <property type="entry name" value="DUF1176"/>
</dbReference>
<comment type="caution">
    <text evidence="1">The sequence shown here is derived from an EMBL/GenBank/DDBJ whole genome shotgun (WGS) entry which is preliminary data.</text>
</comment>
<evidence type="ECO:0000313" key="4">
    <source>
        <dbReference type="Proteomes" id="UP001154259"/>
    </source>
</evidence>
<organism evidence="1 3">
    <name type="scientific">Commensalibacter communis</name>
    <dbReference type="NCBI Taxonomy" id="2972786"/>
    <lineage>
        <taxon>Bacteria</taxon>
        <taxon>Pseudomonadati</taxon>
        <taxon>Pseudomonadota</taxon>
        <taxon>Alphaproteobacteria</taxon>
        <taxon>Acetobacterales</taxon>
        <taxon>Acetobacteraceae</taxon>
    </lineage>
</organism>
<name>A0A9W4X5V9_9PROT</name>
<evidence type="ECO:0000313" key="3">
    <source>
        <dbReference type="Proteomes" id="UP001154255"/>
    </source>
</evidence>
<keyword evidence="4" id="KW-1185">Reference proteome</keyword>
<dbReference type="Proteomes" id="UP001154259">
    <property type="component" value="Unassembled WGS sequence"/>
</dbReference>
<accession>A0A9W4X5V9</accession>
<dbReference type="RefSeq" id="WP_271789298.1">
    <property type="nucleotide sequence ID" value="NZ_CAMXCM010000001.1"/>
</dbReference>
<proteinExistence type="predicted"/>
<dbReference type="Proteomes" id="UP001154255">
    <property type="component" value="Unassembled WGS sequence"/>
</dbReference>
<evidence type="ECO:0000313" key="2">
    <source>
        <dbReference type="EMBL" id="CAI3936915.1"/>
    </source>
</evidence>
<dbReference type="AlphaFoldDB" id="A0A9W4X5V9"/>
<protein>
    <submittedName>
        <fullName evidence="1 2">Involved in pathogenesis (IalB)</fullName>
    </submittedName>
</protein>
<gene>
    <name evidence="2" type="ORF">R53529_LOCUS873</name>
    <name evidence="1" type="ORF">R53530_LOCUS228</name>
</gene>
<sequence>MQYPIVVGLVGLGIGLSSVTYADKVAYPSFEYKDWQIVCDNTRTCRAAGYSAEEASNRVSILLTRKAGVGQDVSVKVKFSDISDDGSTINEPHIITLNINNHSYGVIGKVISTEDRAHSLNKTQTDALTKALKGTSTITFIGEGKEWVLSGNGAAATLLKMDDIQGRVGTPSALIKKGAKSEDSVLPALAQPVIHQQPIPKEEPKLWQSKIDWNILKKELLRDKTFEDDDRCELLTEKDTNLGKFEPHVVVVLSHKRLLVSGLCWRAAYNEGYGYWIIQQQQPYKPQLITTMADVTLEGDFKKNNTIDSFMKGRGLSDCISRMSWVWDGENFVKTYDGNSGMCRMITLGGAWDLPSYIAKVQ</sequence>
<evidence type="ECO:0000313" key="1">
    <source>
        <dbReference type="EMBL" id="CAI3924050.1"/>
    </source>
</evidence>